<feature type="region of interest" description="Disordered" evidence="1">
    <location>
        <begin position="236"/>
        <end position="259"/>
    </location>
</feature>
<dbReference type="EMBL" id="QGKY02000190">
    <property type="protein sequence ID" value="KAF2591541.1"/>
    <property type="molecule type" value="Genomic_DNA"/>
</dbReference>
<evidence type="ECO:0000256" key="1">
    <source>
        <dbReference type="SAM" id="MobiDB-lite"/>
    </source>
</evidence>
<evidence type="ECO:0000313" key="2">
    <source>
        <dbReference type="EMBL" id="KAF2591541.1"/>
    </source>
</evidence>
<organism evidence="2">
    <name type="scientific">Brassica cretica</name>
    <name type="common">Mustard</name>
    <dbReference type="NCBI Taxonomy" id="69181"/>
    <lineage>
        <taxon>Eukaryota</taxon>
        <taxon>Viridiplantae</taxon>
        <taxon>Streptophyta</taxon>
        <taxon>Embryophyta</taxon>
        <taxon>Tracheophyta</taxon>
        <taxon>Spermatophyta</taxon>
        <taxon>Magnoliopsida</taxon>
        <taxon>eudicotyledons</taxon>
        <taxon>Gunneridae</taxon>
        <taxon>Pentapetalae</taxon>
        <taxon>rosids</taxon>
        <taxon>malvids</taxon>
        <taxon>Brassicales</taxon>
        <taxon>Brassicaceae</taxon>
        <taxon>Brassiceae</taxon>
        <taxon>Brassica</taxon>
    </lineage>
</organism>
<name>A0A8S9KBY9_BRACR</name>
<reference evidence="2" key="1">
    <citation type="submission" date="2019-12" db="EMBL/GenBank/DDBJ databases">
        <title>Genome sequencing and annotation of Brassica cretica.</title>
        <authorList>
            <person name="Studholme D.J."/>
            <person name="Sarris P.F."/>
        </authorList>
    </citation>
    <scope>NUCLEOTIDE SEQUENCE</scope>
    <source>
        <strain evidence="2">PFS-102/07</strain>
        <tissue evidence="2">Leaf</tissue>
    </source>
</reference>
<feature type="compositionally biased region" description="Basic and acidic residues" evidence="1">
    <location>
        <begin position="125"/>
        <end position="185"/>
    </location>
</feature>
<feature type="compositionally biased region" description="Polar residues" evidence="1">
    <location>
        <begin position="238"/>
        <end position="259"/>
    </location>
</feature>
<sequence length="339" mass="38963">MFKQARVVLLSSLFMSISWLWRKIFRFSSVDDSSLGPEQRRLLAKQGENGNNYHESRVEKARRKAEEKRQARLEKELSEEEERKQREEVARLVEERRKLRDEKIEAEKCSKVLLAAKEKIVKEAEKKRQERRKERDKASSKSSSDGEEHNKRTGKEIDHKRNVDKDDHLEHDRGSNMERRHDHGIENTATSNGTKSGGRYFDRVKGTFLSSSKAFSDSRLFGRGVITSATIAKETKPIGSTDNSHTSAHTNSHTNANHARSTGVQLDLLKTIHLNTLLRITGSTHDLRPSQLDPETRSQPAYDKRLDIAHDNSLFPFVIRRSQLQLAFPIPARTARDTF</sequence>
<gene>
    <name evidence="2" type="ORF">F2Q70_00040744</name>
</gene>
<accession>A0A8S9KBY9</accession>
<feature type="region of interest" description="Disordered" evidence="1">
    <location>
        <begin position="43"/>
        <end position="87"/>
    </location>
</feature>
<feature type="compositionally biased region" description="Basic and acidic residues" evidence="1">
    <location>
        <begin position="54"/>
        <end position="87"/>
    </location>
</feature>
<comment type="caution">
    <text evidence="2">The sequence shown here is derived from an EMBL/GenBank/DDBJ whole genome shotgun (WGS) entry which is preliminary data.</text>
</comment>
<feature type="region of interest" description="Disordered" evidence="1">
    <location>
        <begin position="125"/>
        <end position="199"/>
    </location>
</feature>
<dbReference type="AlphaFoldDB" id="A0A8S9KBY9"/>
<proteinExistence type="predicted"/>
<protein>
    <submittedName>
        <fullName evidence="2">Uncharacterized protein</fullName>
    </submittedName>
</protein>